<dbReference type="PROSITE" id="PS50097">
    <property type="entry name" value="BTB"/>
    <property type="match status" value="1"/>
</dbReference>
<sequence length="474" mass="53828">MCTTIVLMDTDFSSNRCASPLDEYEVPTRHPDIYFEDGNLSIVAGRQYFIVHRGLLCRHSEVLRVRIESIKTNDERLLEGLAVLYLDDSPEDLAHFLRALYGLSHDTNVEDFAVISAVLRLSTNYGVETLRETALRSLSISWPSTLQLWEMREKAITTIDGIYVPRSGLPHPLMVIKLAREVNAPQLLPSAFYDLSRYLPSQLTEGHTTSDGAHCELDIEDLCRVLRGKEQAARFFSTFIVTELEGRPPSQLCMHRSEVQPSLKRACQMAFEAVTFELIRDVNGMVCNRNCDPLFSIAESVTMQTRDDHPGVENKAAYRACEACRLEYGLIVEVAREEFWRQLPSWFELDAPDQLVLTRSMLAMNHSDGFVELQLELAGSTDSHSEVDLWIDHDDDVEIELELSDDDNFHDGELPHSSKLEAFPDISPASENDDEDENDQGLHQVESRSSEDENDLRYALHVLGKVYSQSFPRI</sequence>
<organism evidence="3">
    <name type="scientific">Ganoderma boninense</name>
    <dbReference type="NCBI Taxonomy" id="34458"/>
    <lineage>
        <taxon>Eukaryota</taxon>
        <taxon>Fungi</taxon>
        <taxon>Dikarya</taxon>
        <taxon>Basidiomycota</taxon>
        <taxon>Agaricomycotina</taxon>
        <taxon>Agaricomycetes</taxon>
        <taxon>Polyporales</taxon>
        <taxon>Polyporaceae</taxon>
        <taxon>Ganoderma</taxon>
    </lineage>
</organism>
<dbReference type="InterPro" id="IPR000210">
    <property type="entry name" value="BTB/POZ_dom"/>
</dbReference>
<reference evidence="3" key="1">
    <citation type="submission" date="2019-10" db="EMBL/GenBank/DDBJ databases">
        <authorList>
            <person name="Nor Muhammad N."/>
        </authorList>
    </citation>
    <scope>NUCLEOTIDE SEQUENCE</scope>
</reference>
<proteinExistence type="predicted"/>
<dbReference type="EMBL" id="LR726877">
    <property type="protein sequence ID" value="VWO98326.1"/>
    <property type="molecule type" value="Genomic_DNA"/>
</dbReference>
<evidence type="ECO:0000256" key="1">
    <source>
        <dbReference type="SAM" id="MobiDB-lite"/>
    </source>
</evidence>
<evidence type="ECO:0000313" key="3">
    <source>
        <dbReference type="EMBL" id="VWO98326.1"/>
    </source>
</evidence>
<feature type="domain" description="BTB" evidence="2">
    <location>
        <begin position="38"/>
        <end position="101"/>
    </location>
</feature>
<feature type="region of interest" description="Disordered" evidence="1">
    <location>
        <begin position="406"/>
        <end position="454"/>
    </location>
</feature>
<dbReference type="Gene3D" id="3.30.710.10">
    <property type="entry name" value="Potassium Channel Kv1.1, Chain A"/>
    <property type="match status" value="1"/>
</dbReference>
<protein>
    <recommendedName>
        <fullName evidence="2">BTB domain-containing protein</fullName>
    </recommendedName>
</protein>
<accession>A0A5K1JZ00</accession>
<dbReference type="InterPro" id="IPR011333">
    <property type="entry name" value="SKP1/BTB/POZ_sf"/>
</dbReference>
<name>A0A5K1JZ00_9APHY</name>
<feature type="compositionally biased region" description="Basic and acidic residues" evidence="1">
    <location>
        <begin position="445"/>
        <end position="454"/>
    </location>
</feature>
<dbReference type="SMART" id="SM00225">
    <property type="entry name" value="BTB"/>
    <property type="match status" value="1"/>
</dbReference>
<dbReference type="AlphaFoldDB" id="A0A5K1JZ00"/>
<dbReference type="SUPFAM" id="SSF54695">
    <property type="entry name" value="POZ domain"/>
    <property type="match status" value="1"/>
</dbReference>
<gene>
    <name evidence="3" type="primary">G4MQB0</name>
</gene>
<feature type="compositionally biased region" description="Basic and acidic residues" evidence="1">
    <location>
        <begin position="407"/>
        <end position="419"/>
    </location>
</feature>
<evidence type="ECO:0000259" key="2">
    <source>
        <dbReference type="PROSITE" id="PS50097"/>
    </source>
</evidence>